<protein>
    <submittedName>
        <fullName evidence="1">Uncharacterized protein</fullName>
    </submittedName>
</protein>
<accession>A0AAV5UI79</accession>
<keyword evidence="2" id="KW-1185">Reference proteome</keyword>
<evidence type="ECO:0000313" key="2">
    <source>
        <dbReference type="Proteomes" id="UP001432027"/>
    </source>
</evidence>
<gene>
    <name evidence="1" type="ORF">PENTCL1PPCAC_28582</name>
</gene>
<name>A0AAV5UI79_9BILA</name>
<organism evidence="1 2">
    <name type="scientific">Pristionchus entomophagus</name>
    <dbReference type="NCBI Taxonomy" id="358040"/>
    <lineage>
        <taxon>Eukaryota</taxon>
        <taxon>Metazoa</taxon>
        <taxon>Ecdysozoa</taxon>
        <taxon>Nematoda</taxon>
        <taxon>Chromadorea</taxon>
        <taxon>Rhabditida</taxon>
        <taxon>Rhabditina</taxon>
        <taxon>Diplogasteromorpha</taxon>
        <taxon>Diplogasteroidea</taxon>
        <taxon>Neodiplogasteridae</taxon>
        <taxon>Pristionchus</taxon>
    </lineage>
</organism>
<reference evidence="1" key="1">
    <citation type="submission" date="2023-10" db="EMBL/GenBank/DDBJ databases">
        <title>Genome assembly of Pristionchus species.</title>
        <authorList>
            <person name="Yoshida K."/>
            <person name="Sommer R.J."/>
        </authorList>
    </citation>
    <scope>NUCLEOTIDE SEQUENCE</scope>
    <source>
        <strain evidence="1">RS0144</strain>
    </source>
</reference>
<comment type="caution">
    <text evidence="1">The sequence shown here is derived from an EMBL/GenBank/DDBJ whole genome shotgun (WGS) entry which is preliminary data.</text>
</comment>
<dbReference type="AlphaFoldDB" id="A0AAV5UI79"/>
<proteinExistence type="predicted"/>
<sequence length="153" mass="17907">LLLLLPPLFSYADADCFNASVRFMCGDQDYYGPVVVSLWDDNFFFFGGDEKIFTEHHLIPEDRKGKPIDIVDPRNAECMWFNNPYQVFISFCAVDLWLKGPNVDKEWWDYFSKNFGANNKYRSPFKHLYSTCKKIPHNTGKITIVKLNKNDEC</sequence>
<feature type="non-terminal residue" evidence="1">
    <location>
        <position position="1"/>
    </location>
</feature>
<evidence type="ECO:0000313" key="1">
    <source>
        <dbReference type="EMBL" id="GMT06408.1"/>
    </source>
</evidence>
<dbReference type="Proteomes" id="UP001432027">
    <property type="component" value="Unassembled WGS sequence"/>
</dbReference>
<dbReference type="EMBL" id="BTSX01000006">
    <property type="protein sequence ID" value="GMT06408.1"/>
    <property type="molecule type" value="Genomic_DNA"/>
</dbReference>